<dbReference type="OrthoDB" id="573733at2"/>
<reference evidence="1 2" key="1">
    <citation type="journal article" date="2016" name="Sci. Rep.">
        <title>Complete genome sequence and transcriptomic analysis of a novel marine strain Bacillus weihaiensis reveals the mechanism of brown algae degradation.</title>
        <authorList>
            <person name="Zhu Y."/>
            <person name="Chen P."/>
            <person name="Bao Y."/>
            <person name="Men Y."/>
            <person name="Zeng Y."/>
            <person name="Yang J."/>
            <person name="Sun J."/>
            <person name="Sun Y."/>
        </authorList>
    </citation>
    <scope>NUCLEOTIDE SEQUENCE [LARGE SCALE GENOMIC DNA]</scope>
    <source>
        <strain evidence="1 2">Alg07</strain>
    </source>
</reference>
<name>A0A1L3MNB7_9BACI</name>
<gene>
    <name evidence="1" type="ORF">A9C19_03165</name>
</gene>
<dbReference type="Proteomes" id="UP000181936">
    <property type="component" value="Chromosome"/>
</dbReference>
<keyword evidence="2" id="KW-1185">Reference proteome</keyword>
<organism evidence="1 2">
    <name type="scientific">Bacillus weihaiensis</name>
    <dbReference type="NCBI Taxonomy" id="1547283"/>
    <lineage>
        <taxon>Bacteria</taxon>
        <taxon>Bacillati</taxon>
        <taxon>Bacillota</taxon>
        <taxon>Bacilli</taxon>
        <taxon>Bacillales</taxon>
        <taxon>Bacillaceae</taxon>
        <taxon>Bacillus</taxon>
    </lineage>
</organism>
<proteinExistence type="predicted"/>
<dbReference type="EMBL" id="CP016020">
    <property type="protein sequence ID" value="APH03839.1"/>
    <property type="molecule type" value="Genomic_DNA"/>
</dbReference>
<dbReference type="AlphaFoldDB" id="A0A1L3MNB7"/>
<dbReference type="Pfam" id="PF09932">
    <property type="entry name" value="DUF2164"/>
    <property type="match status" value="1"/>
</dbReference>
<sequence>MFIKMPKDQKNVLIDEIQRFFYEERDEEIGKIAAEAFLDFCFEHIGPSFYNAGVQDAMKIIQERNQQADDDLHALKRPLSR</sequence>
<dbReference type="RefSeq" id="WP_072578632.1">
    <property type="nucleotide sequence ID" value="NZ_CP016020.1"/>
</dbReference>
<dbReference type="InterPro" id="IPR018680">
    <property type="entry name" value="DUF2164"/>
</dbReference>
<evidence type="ECO:0008006" key="3">
    <source>
        <dbReference type="Google" id="ProtNLM"/>
    </source>
</evidence>
<evidence type="ECO:0000313" key="1">
    <source>
        <dbReference type="EMBL" id="APH03839.1"/>
    </source>
</evidence>
<dbReference type="KEGG" id="bwh:A9C19_03165"/>
<accession>A0A1L3MNB7</accession>
<protein>
    <recommendedName>
        <fullName evidence="3">DUF2164 domain-containing protein</fullName>
    </recommendedName>
</protein>
<evidence type="ECO:0000313" key="2">
    <source>
        <dbReference type="Proteomes" id="UP000181936"/>
    </source>
</evidence>